<keyword evidence="1" id="KW-0255">Endonuclease</keyword>
<keyword evidence="1" id="KW-0378">Hydrolase</keyword>
<evidence type="ECO:0000313" key="1">
    <source>
        <dbReference type="EMBL" id="KKO17891.1"/>
    </source>
</evidence>
<protein>
    <submittedName>
        <fullName evidence="1">CRISPR-associated endonuclease Cas9</fullName>
    </submittedName>
</protein>
<reference evidence="1 2" key="1">
    <citation type="journal article" date="2013" name="BMC Microbiol.">
        <title>Identification of the type II cytochrome c maturation pathway in anammox bacteria by comparative genomics.</title>
        <authorList>
            <person name="Ferousi C."/>
            <person name="Speth D.R."/>
            <person name="Reimann J."/>
            <person name="Op den Camp H.J."/>
            <person name="Allen J.W."/>
            <person name="Keltjens J.T."/>
            <person name="Jetten M.S."/>
        </authorList>
    </citation>
    <scope>NUCLEOTIDE SEQUENCE [LARGE SCALE GENOMIC DNA]</scope>
    <source>
        <strain evidence="1">RU1</strain>
    </source>
</reference>
<gene>
    <name evidence="1" type="primary">cas9_2</name>
    <name evidence="1" type="ORF">BROFUL_03439</name>
</gene>
<dbReference type="GO" id="GO:0003676">
    <property type="term" value="F:nucleic acid binding"/>
    <property type="evidence" value="ECO:0007669"/>
    <property type="project" value="InterPro"/>
</dbReference>
<dbReference type="EMBL" id="LAQJ01000313">
    <property type="protein sequence ID" value="KKO17891.1"/>
    <property type="molecule type" value="Genomic_DNA"/>
</dbReference>
<accession>A0A0M2USC9</accession>
<name>A0A0M2USC9_9BACT</name>
<dbReference type="Gene3D" id="3.30.420.10">
    <property type="entry name" value="Ribonuclease H-like superfamily/Ribonuclease H"/>
    <property type="match status" value="1"/>
</dbReference>
<sequence>MITDLFTIHNKKALFSRLINEHNHANNIWRFSSKEAYDLATLELEPGYAKHCMKVINKLLPYMRDGMNYHDAKEKYENEYMKKHPVQTNQNTTLPLPPNVANPIVQKALYETRRVVNAILKAYGMPEIIRIELARDLKTSKEHRKKFSSVVKWRPEKSPPMYSCHASKPL</sequence>
<keyword evidence="2" id="KW-1185">Reference proteome</keyword>
<comment type="caution">
    <text evidence="1">The sequence shown here is derived from an EMBL/GenBank/DDBJ whole genome shotgun (WGS) entry which is preliminary data.</text>
</comment>
<dbReference type="Proteomes" id="UP000034954">
    <property type="component" value="Unassembled WGS sequence"/>
</dbReference>
<dbReference type="InterPro" id="IPR036397">
    <property type="entry name" value="RNaseH_sf"/>
</dbReference>
<keyword evidence="1" id="KW-0540">Nuclease</keyword>
<dbReference type="GO" id="GO:0004519">
    <property type="term" value="F:endonuclease activity"/>
    <property type="evidence" value="ECO:0007669"/>
    <property type="project" value="UniProtKB-KW"/>
</dbReference>
<evidence type="ECO:0000313" key="2">
    <source>
        <dbReference type="Proteomes" id="UP000034954"/>
    </source>
</evidence>
<dbReference type="AlphaFoldDB" id="A0A0M2USC9"/>
<organism evidence="1 2">
    <name type="scientific">Candidatus Brocadia fulgida</name>
    <dbReference type="NCBI Taxonomy" id="380242"/>
    <lineage>
        <taxon>Bacteria</taxon>
        <taxon>Pseudomonadati</taxon>
        <taxon>Planctomycetota</taxon>
        <taxon>Candidatus Brocadiia</taxon>
        <taxon>Candidatus Brocadiales</taxon>
        <taxon>Candidatus Brocadiaceae</taxon>
        <taxon>Candidatus Brocadia</taxon>
    </lineage>
</organism>
<proteinExistence type="predicted"/>